<dbReference type="Proteomes" id="UP000235786">
    <property type="component" value="Unassembled WGS sequence"/>
</dbReference>
<evidence type="ECO:0000313" key="1">
    <source>
        <dbReference type="EMBL" id="PMD42864.1"/>
    </source>
</evidence>
<sequence>MFEGKFDALQRAMNGRCTNDYDNCDEHLFLSQHRQPWYFERWKLPKITMKGDPKAMKCVCAFSVKSRPDET</sequence>
<evidence type="ECO:0000313" key="2">
    <source>
        <dbReference type="Proteomes" id="UP000235786"/>
    </source>
</evidence>
<name>A0A2J6RWG9_HYAVF</name>
<dbReference type="AlphaFoldDB" id="A0A2J6RWG9"/>
<organism evidence="1 2">
    <name type="scientific">Hyaloscypha variabilis (strain UAMH 11265 / GT02V1 / F)</name>
    <name type="common">Meliniomyces variabilis</name>
    <dbReference type="NCBI Taxonomy" id="1149755"/>
    <lineage>
        <taxon>Eukaryota</taxon>
        <taxon>Fungi</taxon>
        <taxon>Dikarya</taxon>
        <taxon>Ascomycota</taxon>
        <taxon>Pezizomycotina</taxon>
        <taxon>Leotiomycetes</taxon>
        <taxon>Helotiales</taxon>
        <taxon>Hyaloscyphaceae</taxon>
        <taxon>Hyaloscypha</taxon>
        <taxon>Hyaloscypha variabilis</taxon>
    </lineage>
</organism>
<proteinExistence type="predicted"/>
<keyword evidence="2" id="KW-1185">Reference proteome</keyword>
<accession>A0A2J6RWG9</accession>
<reference evidence="1 2" key="1">
    <citation type="submission" date="2016-04" db="EMBL/GenBank/DDBJ databases">
        <title>A degradative enzymes factory behind the ericoid mycorrhizal symbiosis.</title>
        <authorList>
            <consortium name="DOE Joint Genome Institute"/>
            <person name="Martino E."/>
            <person name="Morin E."/>
            <person name="Grelet G."/>
            <person name="Kuo A."/>
            <person name="Kohler A."/>
            <person name="Daghino S."/>
            <person name="Barry K."/>
            <person name="Choi C."/>
            <person name="Cichocki N."/>
            <person name="Clum A."/>
            <person name="Copeland A."/>
            <person name="Hainaut M."/>
            <person name="Haridas S."/>
            <person name="Labutti K."/>
            <person name="Lindquist E."/>
            <person name="Lipzen A."/>
            <person name="Khouja H.-R."/>
            <person name="Murat C."/>
            <person name="Ohm R."/>
            <person name="Olson A."/>
            <person name="Spatafora J."/>
            <person name="Veneault-Fourrey C."/>
            <person name="Henrissat B."/>
            <person name="Grigoriev I."/>
            <person name="Martin F."/>
            <person name="Perotto S."/>
        </authorList>
    </citation>
    <scope>NUCLEOTIDE SEQUENCE [LARGE SCALE GENOMIC DNA]</scope>
    <source>
        <strain evidence="1 2">F</strain>
    </source>
</reference>
<gene>
    <name evidence="1" type="ORF">L207DRAFT_320406</name>
</gene>
<protein>
    <submittedName>
        <fullName evidence="1">Uncharacterized protein</fullName>
    </submittedName>
</protein>
<dbReference type="EMBL" id="KZ613943">
    <property type="protein sequence ID" value="PMD42864.1"/>
    <property type="molecule type" value="Genomic_DNA"/>
</dbReference>